<evidence type="ECO:0000313" key="6">
    <source>
        <dbReference type="Proteomes" id="UP000179023"/>
    </source>
</evidence>
<evidence type="ECO:0000259" key="4">
    <source>
        <dbReference type="Pfam" id="PF13579"/>
    </source>
</evidence>
<dbReference type="STRING" id="1802270.A3C07_04820"/>
<dbReference type="InterPro" id="IPR001296">
    <property type="entry name" value="Glyco_trans_1"/>
</dbReference>
<evidence type="ECO:0000259" key="3">
    <source>
        <dbReference type="Pfam" id="PF13439"/>
    </source>
</evidence>
<comment type="caution">
    <text evidence="5">The sequence shown here is derived from an EMBL/GenBank/DDBJ whole genome shotgun (WGS) entry which is preliminary data.</text>
</comment>
<dbReference type="SUPFAM" id="SSF53756">
    <property type="entry name" value="UDP-Glycosyltransferase/glycogen phosphorylase"/>
    <property type="match status" value="2"/>
</dbReference>
<keyword evidence="1" id="KW-1133">Transmembrane helix</keyword>
<name>A0A1G2KJI1_9BACT</name>
<dbReference type="Pfam" id="PF13439">
    <property type="entry name" value="Glyco_transf_4"/>
    <property type="match status" value="1"/>
</dbReference>
<evidence type="ECO:0000256" key="1">
    <source>
        <dbReference type="SAM" id="Phobius"/>
    </source>
</evidence>
<dbReference type="Pfam" id="PF00534">
    <property type="entry name" value="Glycos_transf_1"/>
    <property type="match status" value="2"/>
</dbReference>
<dbReference type="InterPro" id="IPR028098">
    <property type="entry name" value="Glyco_trans_4-like_N"/>
</dbReference>
<dbReference type="CDD" id="cd03801">
    <property type="entry name" value="GT4_PimA-like"/>
    <property type="match status" value="2"/>
</dbReference>
<dbReference type="GO" id="GO:0016757">
    <property type="term" value="F:glycosyltransferase activity"/>
    <property type="evidence" value="ECO:0007669"/>
    <property type="project" value="InterPro"/>
</dbReference>
<dbReference type="Gene3D" id="3.40.50.2000">
    <property type="entry name" value="Glycogen Phosphorylase B"/>
    <property type="match status" value="4"/>
</dbReference>
<dbReference type="AlphaFoldDB" id="A0A1G2KJI1"/>
<dbReference type="InterPro" id="IPR050194">
    <property type="entry name" value="Glycosyltransferase_grp1"/>
</dbReference>
<evidence type="ECO:0000313" key="5">
    <source>
        <dbReference type="EMBL" id="OGZ99606.1"/>
    </source>
</evidence>
<feature type="domain" description="Glycosyltransferase subfamily 4-like N-terminal" evidence="3">
    <location>
        <begin position="16"/>
        <end position="188"/>
    </location>
</feature>
<dbReference type="PANTHER" id="PTHR45947:SF3">
    <property type="entry name" value="SULFOQUINOVOSYL TRANSFERASE SQD2"/>
    <property type="match status" value="1"/>
</dbReference>
<feature type="domain" description="Glycosyl transferase family 1" evidence="2">
    <location>
        <begin position="212"/>
        <end position="368"/>
    </location>
</feature>
<feature type="domain" description="Glycosyl transferase family 1" evidence="2">
    <location>
        <begin position="590"/>
        <end position="739"/>
    </location>
</feature>
<feature type="domain" description="Glycosyltransferase subfamily 4-like N-terminal" evidence="4">
    <location>
        <begin position="428"/>
        <end position="574"/>
    </location>
</feature>
<dbReference type="EMBL" id="MHQI01000036">
    <property type="protein sequence ID" value="OGZ99606.1"/>
    <property type="molecule type" value="Genomic_DNA"/>
</dbReference>
<keyword evidence="1" id="KW-0472">Membrane</keyword>
<feature type="transmembrane region" description="Helical" evidence="1">
    <location>
        <begin position="96"/>
        <end position="116"/>
    </location>
</feature>
<accession>A0A1G2KJI1</accession>
<evidence type="ECO:0000259" key="2">
    <source>
        <dbReference type="Pfam" id="PF00534"/>
    </source>
</evidence>
<dbReference type="PANTHER" id="PTHR45947">
    <property type="entry name" value="SULFOQUINOVOSYL TRANSFERASE SQD2"/>
    <property type="match status" value="1"/>
</dbReference>
<sequence length="777" mass="88860">MKPKVIVFTTAYHPFIGGAEISIRETVRRLKDRFDFYIITHRINSFVPREEYVDGIPVYRLGFGTTLDRLFLFPFLAAWEGLRFVKSQKSKVKSQVLLWGVMITYASIGAFFVKLVCPRIPFVLTIQEGDSEAHMTWGKLGQAGLWWRLLLRRADYITAISSYLKEYARRRGYRGVAEVVPNGVDTEKFKVKSEKHAPYRTVGFGAGLKVTDKKQKIIITTSRLVYKNGIDTLILAMSEVRKKIPDVQCWIIGDGPERKKLELQTTNYKLQTNVKFFGEVPHEKIPEYLHQADIFVRPSRSEGMGISFVEALSAGLPIIGTKIGGITDIIEDGKTGLFARVDDPRDLADKIIRLFSDKTLVQRIVVEGQRMVRDRFSWDTIALAYQKVFDAALKNENVENRAFNILIATPLYPPQIGGPALYAKNLGERFVESGHRVRTLVFANFLRLPSGIRHLAYLCALCRSAFRVDVIFALDQFTEGAAALASMVLRKPVVVRVEGDFLWEEFVERARQDVTLAQFYKEPQPLSFKERIVRALSGWALRRATLLVFSSEWRRKMIVGAYGIPEEKTAVIRNAFPYHSLQTTNCKLQSRKVIFWAGRMLYLKNLYRLIGVFAKVNDGTYELHLVGDGPERLRLDDHVKNQKIDNVVFLPPMSHEELLEKFLASAFFVLPSLSDVGPNIIADAVSTQTPFIMTRESGYGEYIGETGLLVDPVDEEELAVKIKMLMDETAYMEYKNRLKSFAFRHEWRETSDEWILLFHRVCPVRSLGHKNSKNFYA</sequence>
<protein>
    <recommendedName>
        <fullName evidence="7">Glycosyl transferase family 1 domain-containing protein</fullName>
    </recommendedName>
</protein>
<organism evidence="5 6">
    <name type="scientific">Candidatus Sungbacteria bacterium RIFCSPHIGHO2_02_FULL_47_11</name>
    <dbReference type="NCBI Taxonomy" id="1802270"/>
    <lineage>
        <taxon>Bacteria</taxon>
        <taxon>Candidatus Sungiibacteriota</taxon>
    </lineage>
</organism>
<evidence type="ECO:0008006" key="7">
    <source>
        <dbReference type="Google" id="ProtNLM"/>
    </source>
</evidence>
<proteinExistence type="predicted"/>
<dbReference type="Proteomes" id="UP000179023">
    <property type="component" value="Unassembled WGS sequence"/>
</dbReference>
<reference evidence="5 6" key="1">
    <citation type="journal article" date="2016" name="Nat. Commun.">
        <title>Thousands of microbial genomes shed light on interconnected biogeochemical processes in an aquifer system.</title>
        <authorList>
            <person name="Anantharaman K."/>
            <person name="Brown C.T."/>
            <person name="Hug L.A."/>
            <person name="Sharon I."/>
            <person name="Castelle C.J."/>
            <person name="Probst A.J."/>
            <person name="Thomas B.C."/>
            <person name="Singh A."/>
            <person name="Wilkins M.J."/>
            <person name="Karaoz U."/>
            <person name="Brodie E.L."/>
            <person name="Williams K.H."/>
            <person name="Hubbard S.S."/>
            <person name="Banfield J.F."/>
        </authorList>
    </citation>
    <scope>NUCLEOTIDE SEQUENCE [LARGE SCALE GENOMIC DNA]</scope>
</reference>
<gene>
    <name evidence="5" type="ORF">A3C07_04820</name>
</gene>
<dbReference type="Pfam" id="PF13579">
    <property type="entry name" value="Glyco_trans_4_4"/>
    <property type="match status" value="1"/>
</dbReference>
<keyword evidence="1" id="KW-0812">Transmembrane</keyword>